<dbReference type="EMBL" id="LQWZ01000035">
    <property type="protein sequence ID" value="OAH53910.1"/>
    <property type="molecule type" value="Genomic_DNA"/>
</dbReference>
<organism evidence="1 2">
    <name type="scientific">Domibacillus aminovorans</name>
    <dbReference type="NCBI Taxonomy" id="29332"/>
    <lineage>
        <taxon>Bacteria</taxon>
        <taxon>Bacillati</taxon>
        <taxon>Bacillota</taxon>
        <taxon>Bacilli</taxon>
        <taxon>Bacillales</taxon>
        <taxon>Bacillaceae</taxon>
        <taxon>Domibacillus</taxon>
    </lineage>
</organism>
<evidence type="ECO:0000313" key="2">
    <source>
        <dbReference type="Proteomes" id="UP000077271"/>
    </source>
</evidence>
<evidence type="ECO:0000313" key="1">
    <source>
        <dbReference type="EMBL" id="OAH53910.1"/>
    </source>
</evidence>
<proteinExistence type="predicted"/>
<accession>A0A177KKH9</accession>
<sequence length="852" mass="92095">MPYTKKLWEDKIVDGGGTVIQAGTPVSAGNLNRMEQGIADAHAALEGANRQVQTIGQGVTVLNAAMDAPVNIEVEGRTLTSLGNSNLESTKYHVLSAKRTKIKMPQSGNTYQGVAKFTSENGVPQVTRIANFEEKVTGSTLENPHISKASIASTVLSAPNLVTTESSQSSYTLLNQLDGTVVAVAASGSGTIAQRLFSFDLIAEIERHVGTIPRADVAGKVQWLKDNVLTLKGSWHGFGSSVGGNKASWTFWNNSTTAWFPTPQTHSLATVSKLSLHLSGATVINMIGSDGIVHYLAYAEASDGVMASTLNTDYIDFEIELKAGADFREPSIPLYEVDAADYAKILVDWNEGEVRRRYPAAKGTQHLNGLVIIAEGDNLLPPLSEWLLHANAVVKGSYDLELNATSSSSRSTIDIPVVKGQAYTINDANGNASFYFQVLEGASIIAQTTAARSVTFTPTTNVITVRTNNNTAGTFVYSNPMLTLGSVAKPFSPRNPSMLLAPTKLGVIGDKKDLLFKQDGVWKRRKMIEKDIEVGNNLIFSATVVDYEGYKLVSVQSVLSLLPTPATPISNALATKYNGKLLKSQPNFTTVGADEITFDNGSAQKTFRFTLSDTDTGFGETYTPIPDEIRAYFNGWKVKTANATTFKPESWMSIVDGTDAPTQTIDYVRVNKAPMYTPYKLSYVLATPAIETINVEGDIVANGPTQVEVTSGVIVREKATPFLILGAYRIADAVAGRESSRLKYDNEKIIGVYKNGQLDSRWIMQAASPQGKQRPTLIESEFDPTAEYTVTYIPFDRRLLTINPLDVDASYAQNVRSAVDDLVAKSGDTATTVSIHATLLYDVLKRLKAGGL</sequence>
<dbReference type="Proteomes" id="UP000077271">
    <property type="component" value="Unassembled WGS sequence"/>
</dbReference>
<name>A0A177KKH9_9BACI</name>
<protein>
    <submittedName>
        <fullName evidence="1">Uncharacterized protein</fullName>
    </submittedName>
</protein>
<comment type="caution">
    <text evidence="1">The sequence shown here is derived from an EMBL/GenBank/DDBJ whole genome shotgun (WGS) entry which is preliminary data.</text>
</comment>
<dbReference type="AlphaFoldDB" id="A0A177KKH9"/>
<dbReference type="RefSeq" id="WP_063975410.1">
    <property type="nucleotide sequence ID" value="NZ_LQWZ01000035.1"/>
</dbReference>
<dbReference type="OrthoDB" id="2944087at2"/>
<reference evidence="1 2" key="1">
    <citation type="submission" date="2016-01" db="EMBL/GenBank/DDBJ databases">
        <title>Investigation of taxonomic status of Bacillus aminovorans.</title>
        <authorList>
            <person name="Verma A."/>
            <person name="Pal Y."/>
            <person name="Krishnamurthi S."/>
        </authorList>
    </citation>
    <scope>NUCLEOTIDE SEQUENCE [LARGE SCALE GENOMIC DNA]</scope>
    <source>
        <strain evidence="1 2">DSM 4337</strain>
    </source>
</reference>
<gene>
    <name evidence="1" type="ORF">AWH48_11620</name>
</gene>